<keyword evidence="3" id="KW-0813">Transport</keyword>
<evidence type="ECO:0000256" key="2">
    <source>
        <dbReference type="ARBA" id="ARBA00009773"/>
    </source>
</evidence>
<sequence>MEFKNNKIKDYIFLSTYIILLIFFFINIKDIMNFLYKFLGILKPFIWGIAIAFILNIPVKLIEKNLGNGKFFKGMKRSFSITLTFLFFILAITLFILFVIPQLLSSISTLMNSIPEYLSQFEKFLEVNAINNSQSQVMMQNIINELLNMWKEILKVTSQIVGTSLGYLLDFTLGITYGVINFFLSLILAIYMLASKEILISQLKLIIYAFVSKNKADRIIELGNMCNEMFSKFILGQCTEALVIGVLCFIGMIILKMPYALLISVVIGVTALIPVFGAFLGTIPSAFIILIIDPIKALWFIIFIIVLQQLEGNLIYPRVVGSSIGLSALWVMFAMIVGGSLFGIIGMLIGIPIFGVVFKILKRVANRKINEKGIERR</sequence>
<dbReference type="STRING" id="195103.CPF_0522"/>
<accession>A0A0H2YMX8</accession>
<dbReference type="PaxDb" id="195103-CPF_0522"/>
<dbReference type="Pfam" id="PF01594">
    <property type="entry name" value="AI-2E_transport"/>
    <property type="match status" value="1"/>
</dbReference>
<feature type="transmembrane region" description="Helical" evidence="8">
    <location>
        <begin position="78"/>
        <end position="100"/>
    </location>
</feature>
<evidence type="ECO:0000313" key="9">
    <source>
        <dbReference type="EMBL" id="ABG82214.1"/>
    </source>
</evidence>
<evidence type="ECO:0000256" key="1">
    <source>
        <dbReference type="ARBA" id="ARBA00004651"/>
    </source>
</evidence>
<protein>
    <submittedName>
        <fullName evidence="9">Membrane protein</fullName>
    </submittedName>
</protein>
<evidence type="ECO:0000256" key="8">
    <source>
        <dbReference type="SAM" id="Phobius"/>
    </source>
</evidence>
<dbReference type="Proteomes" id="UP000001823">
    <property type="component" value="Chromosome"/>
</dbReference>
<evidence type="ECO:0000256" key="3">
    <source>
        <dbReference type="ARBA" id="ARBA00022448"/>
    </source>
</evidence>
<comment type="similarity">
    <text evidence="2">Belongs to the autoinducer-2 exporter (AI-2E) (TC 2.A.86) family.</text>
</comment>
<dbReference type="HOGENOM" id="CLU_031275_2_0_9"/>
<evidence type="ECO:0000313" key="10">
    <source>
        <dbReference type="Proteomes" id="UP000001823"/>
    </source>
</evidence>
<keyword evidence="10" id="KW-1185">Reference proteome</keyword>
<evidence type="ECO:0000256" key="5">
    <source>
        <dbReference type="ARBA" id="ARBA00022692"/>
    </source>
</evidence>
<proteinExistence type="inferred from homology"/>
<feature type="transmembrane region" description="Helical" evidence="8">
    <location>
        <begin position="174"/>
        <end position="194"/>
    </location>
</feature>
<feature type="transmembrane region" description="Helical" evidence="8">
    <location>
        <begin position="12"/>
        <end position="28"/>
    </location>
</feature>
<dbReference type="EMBL" id="CP000246">
    <property type="protein sequence ID" value="ABG82214.1"/>
    <property type="molecule type" value="Genomic_DNA"/>
</dbReference>
<comment type="subcellular location">
    <subcellularLocation>
        <location evidence="1">Cell membrane</location>
        <topology evidence="1">Multi-pass membrane protein</topology>
    </subcellularLocation>
</comment>
<name>A0A0H2YMX8_CLOP1</name>
<dbReference type="InterPro" id="IPR002549">
    <property type="entry name" value="AI-2E-like"/>
</dbReference>
<dbReference type="AlphaFoldDB" id="A0A0H2YMX8"/>
<organism evidence="9 10">
    <name type="scientific">Clostridium perfringens (strain ATCC 13124 / DSM 756 / JCM 1290 / NCIMB 6125 / NCTC 8237 / Type A)</name>
    <dbReference type="NCBI Taxonomy" id="195103"/>
    <lineage>
        <taxon>Bacteria</taxon>
        <taxon>Bacillati</taxon>
        <taxon>Bacillota</taxon>
        <taxon>Clostridia</taxon>
        <taxon>Eubacteriales</taxon>
        <taxon>Clostridiaceae</taxon>
        <taxon>Clostridium</taxon>
    </lineage>
</organism>
<dbReference type="RefSeq" id="WP_003478759.1">
    <property type="nucleotide sequence ID" value="NC_008261.1"/>
</dbReference>
<feature type="transmembrane region" description="Helical" evidence="8">
    <location>
        <begin position="261"/>
        <end position="280"/>
    </location>
</feature>
<dbReference type="KEGG" id="cpf:CPF_0522"/>
<evidence type="ECO:0000256" key="6">
    <source>
        <dbReference type="ARBA" id="ARBA00022989"/>
    </source>
</evidence>
<feature type="transmembrane region" description="Helical" evidence="8">
    <location>
        <begin position="34"/>
        <end position="57"/>
    </location>
</feature>
<keyword evidence="5 8" id="KW-0812">Transmembrane</keyword>
<feature type="transmembrane region" description="Helical" evidence="8">
    <location>
        <begin position="287"/>
        <end position="308"/>
    </location>
</feature>
<feature type="transmembrane region" description="Helical" evidence="8">
    <location>
        <begin position="233"/>
        <end position="255"/>
    </location>
</feature>
<dbReference type="PANTHER" id="PTHR21716:SF53">
    <property type="entry name" value="PERMEASE PERM-RELATED"/>
    <property type="match status" value="1"/>
</dbReference>
<dbReference type="GO" id="GO:0005886">
    <property type="term" value="C:plasma membrane"/>
    <property type="evidence" value="ECO:0007669"/>
    <property type="project" value="UniProtKB-SubCell"/>
</dbReference>
<keyword evidence="4" id="KW-1003">Cell membrane</keyword>
<dbReference type="GO" id="GO:0055085">
    <property type="term" value="P:transmembrane transport"/>
    <property type="evidence" value="ECO:0007669"/>
    <property type="project" value="TreeGrafter"/>
</dbReference>
<dbReference type="PANTHER" id="PTHR21716">
    <property type="entry name" value="TRANSMEMBRANE PROTEIN"/>
    <property type="match status" value="1"/>
</dbReference>
<keyword evidence="7 8" id="KW-0472">Membrane</keyword>
<dbReference type="eggNOG" id="COG0628">
    <property type="taxonomic scope" value="Bacteria"/>
</dbReference>
<evidence type="ECO:0000256" key="4">
    <source>
        <dbReference type="ARBA" id="ARBA00022475"/>
    </source>
</evidence>
<gene>
    <name evidence="9" type="ordered locus">CPF_0522</name>
</gene>
<feature type="transmembrane region" description="Helical" evidence="8">
    <location>
        <begin position="328"/>
        <end position="358"/>
    </location>
</feature>
<evidence type="ECO:0000256" key="7">
    <source>
        <dbReference type="ARBA" id="ARBA00023136"/>
    </source>
</evidence>
<keyword evidence="6 8" id="KW-1133">Transmembrane helix</keyword>
<reference evidence="9 10" key="1">
    <citation type="journal article" date="2006" name="Genome Res.">
        <title>Skewed genomic variability in strains of the toxigenic bacterial pathogen, Clostridium perfringens.</title>
        <authorList>
            <person name="Myers G.S."/>
            <person name="Rasko D.A."/>
            <person name="Cheung J.K."/>
            <person name="Ravel J."/>
            <person name="Seshadri R."/>
            <person name="Deboy R.T."/>
            <person name="Ren Q."/>
            <person name="Varga J."/>
            <person name="Awad M.M."/>
            <person name="Brinkac L.M."/>
            <person name="Daugherty S.C."/>
            <person name="Haft D.H."/>
            <person name="Dodson R.J."/>
            <person name="Madupu R."/>
            <person name="Nelson W.C."/>
            <person name="Rosovitz M.J."/>
            <person name="Sullivan S.A."/>
            <person name="Khouri H."/>
            <person name="Dimitrov G.I."/>
            <person name="Watkins K.L."/>
            <person name="Mulligan S."/>
            <person name="Benton J."/>
            <person name="Radune D."/>
            <person name="Fisher D.J."/>
            <person name="Atkins H.S."/>
            <person name="Hiscox T."/>
            <person name="Jost B.H."/>
            <person name="Billington S.J."/>
            <person name="Songer J.G."/>
            <person name="McClane B.A."/>
            <person name="Titball R.W."/>
            <person name="Rood J.I."/>
            <person name="Melville S.B."/>
            <person name="Paulsen I.T."/>
        </authorList>
    </citation>
    <scope>NUCLEOTIDE SEQUENCE [LARGE SCALE GENOMIC DNA]</scope>
    <source>
        <strain evidence="10">ATCC 13124 / DSM 756 / JCM 1290 / NCIMB 6125 / NCTC 8237 / S 107 / Type A</strain>
    </source>
</reference>